<evidence type="ECO:0000256" key="4">
    <source>
        <dbReference type="ARBA" id="ARBA00044936"/>
    </source>
</evidence>
<dbReference type="EMBL" id="CP064954">
    <property type="protein sequence ID" value="QPK78498.1"/>
    <property type="molecule type" value="Genomic_DNA"/>
</dbReference>
<evidence type="ECO:0000313" key="6">
    <source>
        <dbReference type="Proteomes" id="UP000594681"/>
    </source>
</evidence>
<dbReference type="InterPro" id="IPR007561">
    <property type="entry name" value="Cell_div_SepF/SepF-rel"/>
</dbReference>
<reference evidence="5 6" key="1">
    <citation type="submission" date="2020-11" db="EMBL/GenBank/DDBJ databases">
        <title>Corynebacterium sp. ZJ-599.</title>
        <authorList>
            <person name="Zhou J."/>
        </authorList>
    </citation>
    <scope>NUCLEOTIDE SEQUENCE [LARGE SCALE GENOMIC DNA]</scope>
    <source>
        <strain evidence="5 6">ZJ-599</strain>
    </source>
</reference>
<organism evidence="5 6">
    <name type="scientific">Corynebacterium lizhenjunii</name>
    <dbReference type="NCBI Taxonomy" id="2709394"/>
    <lineage>
        <taxon>Bacteria</taxon>
        <taxon>Bacillati</taxon>
        <taxon>Actinomycetota</taxon>
        <taxon>Actinomycetes</taxon>
        <taxon>Mycobacteriales</taxon>
        <taxon>Corynebacteriaceae</taxon>
        <taxon>Corynebacterium</taxon>
    </lineage>
</organism>
<name>A0A7T0KF11_9CORY</name>
<dbReference type="GO" id="GO:0000917">
    <property type="term" value="P:division septum assembly"/>
    <property type="evidence" value="ECO:0007669"/>
    <property type="project" value="UniProtKB-KW"/>
</dbReference>
<dbReference type="KEGG" id="cliz:G7Y31_07980"/>
<keyword evidence="6" id="KW-1185">Reference proteome</keyword>
<evidence type="ECO:0000256" key="2">
    <source>
        <dbReference type="ARBA" id="ARBA00023210"/>
    </source>
</evidence>
<dbReference type="Gene3D" id="3.30.110.150">
    <property type="entry name" value="SepF-like protein"/>
    <property type="match status" value="1"/>
</dbReference>
<keyword evidence="2" id="KW-0717">Septation</keyword>
<keyword evidence="1 5" id="KW-0132">Cell division</keyword>
<dbReference type="AlphaFoldDB" id="A0A7T0KF11"/>
<dbReference type="PANTHER" id="PTHR35798">
    <property type="entry name" value="CELL DIVISION PROTEIN SEPF"/>
    <property type="match status" value="1"/>
</dbReference>
<evidence type="ECO:0000256" key="3">
    <source>
        <dbReference type="ARBA" id="ARBA00023306"/>
    </source>
</evidence>
<evidence type="ECO:0000256" key="1">
    <source>
        <dbReference type="ARBA" id="ARBA00022618"/>
    </source>
</evidence>
<dbReference type="InterPro" id="IPR038594">
    <property type="entry name" value="SepF-like_sf"/>
</dbReference>
<dbReference type="InterPro" id="IPR023052">
    <property type="entry name" value="Cell_div_SepF"/>
</dbReference>
<keyword evidence="3" id="KW-0131">Cell cycle</keyword>
<proteinExistence type="predicted"/>
<dbReference type="Proteomes" id="UP000594681">
    <property type="component" value="Chromosome"/>
</dbReference>
<protein>
    <submittedName>
        <fullName evidence="5">Cell division protein SepF</fullName>
    </submittedName>
</protein>
<sequence length="166" mass="18552">MSFIDRTKEFFGLAPMDMDSEDAYYAQESRYDSGHDADRDAKYATRYESKGSAAYAPRTAPAPSYESARPAYEPTIVPLSLRDYREAPKIGDSFRDGDVVILEVTDAEPGHAKRLVDFTAGLAYAVDGSKMRNLTREMDTSRKVFALLPAGVDIDDPELQRMAHLR</sequence>
<dbReference type="PANTHER" id="PTHR35798:SF1">
    <property type="entry name" value="CELL DIVISION PROTEIN SEPF"/>
    <property type="match status" value="1"/>
</dbReference>
<comment type="function">
    <text evidence="4">Cell division protein that is part of the divisome complex and is recruited early to the Z-ring. Probably stimulates Z-ring formation, perhaps through the cross-linking of FtsZ protofilaments. Its function overlaps with FtsA.</text>
</comment>
<gene>
    <name evidence="5" type="primary">sepF</name>
    <name evidence="5" type="ORF">G7Y31_07980</name>
</gene>
<dbReference type="Pfam" id="PF04472">
    <property type="entry name" value="SepF"/>
    <property type="match status" value="1"/>
</dbReference>
<dbReference type="RefSeq" id="WP_165010189.1">
    <property type="nucleotide sequence ID" value="NZ_CP064954.1"/>
</dbReference>
<accession>A0A7T0KF11</accession>
<evidence type="ECO:0000313" key="5">
    <source>
        <dbReference type="EMBL" id="QPK78498.1"/>
    </source>
</evidence>